<dbReference type="InterPro" id="IPR010982">
    <property type="entry name" value="Lambda_DNA-bd_dom_sf"/>
</dbReference>
<dbReference type="PANTHER" id="PTHR30146">
    <property type="entry name" value="LACI-RELATED TRANSCRIPTIONAL REPRESSOR"/>
    <property type="match status" value="1"/>
</dbReference>
<dbReference type="GO" id="GO:0000976">
    <property type="term" value="F:transcription cis-regulatory region binding"/>
    <property type="evidence" value="ECO:0007669"/>
    <property type="project" value="TreeGrafter"/>
</dbReference>
<reference evidence="7" key="1">
    <citation type="submission" date="2016-10" db="EMBL/GenBank/DDBJ databases">
        <authorList>
            <person name="Varghese N."/>
            <person name="Submissions S."/>
        </authorList>
    </citation>
    <scope>NUCLEOTIDE SEQUENCE [LARGE SCALE GENOMIC DNA]</scope>
    <source>
        <strain evidence="7">OK042</strain>
    </source>
</reference>
<evidence type="ECO:0000256" key="2">
    <source>
        <dbReference type="ARBA" id="ARBA00023015"/>
    </source>
</evidence>
<dbReference type="Proteomes" id="UP000198915">
    <property type="component" value="Unassembled WGS sequence"/>
</dbReference>
<dbReference type="RefSeq" id="WP_092266884.1">
    <property type="nucleotide sequence ID" value="NZ_BJOE01000018.1"/>
</dbReference>
<name>A0A1I3PK50_9BACL</name>
<keyword evidence="4" id="KW-0804">Transcription</keyword>
<evidence type="ECO:0000313" key="7">
    <source>
        <dbReference type="Proteomes" id="UP000198915"/>
    </source>
</evidence>
<dbReference type="InterPro" id="IPR000843">
    <property type="entry name" value="HTH_LacI"/>
</dbReference>
<dbReference type="AlphaFoldDB" id="A0A1I3PK50"/>
<dbReference type="CDD" id="cd19977">
    <property type="entry name" value="PBP1_EndR-like"/>
    <property type="match status" value="1"/>
</dbReference>
<dbReference type="PROSITE" id="PS00356">
    <property type="entry name" value="HTH_LACI_1"/>
    <property type="match status" value="1"/>
</dbReference>
<dbReference type="EMBL" id="FORT01000002">
    <property type="protein sequence ID" value="SFJ21731.1"/>
    <property type="molecule type" value="Genomic_DNA"/>
</dbReference>
<dbReference type="CDD" id="cd01392">
    <property type="entry name" value="HTH_LacI"/>
    <property type="match status" value="1"/>
</dbReference>
<proteinExistence type="predicted"/>
<dbReference type="Pfam" id="PF00356">
    <property type="entry name" value="LacI"/>
    <property type="match status" value="1"/>
</dbReference>
<keyword evidence="7" id="KW-1185">Reference proteome</keyword>
<organism evidence="6 7">
    <name type="scientific">Brevibacillus centrosporus</name>
    <dbReference type="NCBI Taxonomy" id="54910"/>
    <lineage>
        <taxon>Bacteria</taxon>
        <taxon>Bacillati</taxon>
        <taxon>Bacillota</taxon>
        <taxon>Bacilli</taxon>
        <taxon>Bacillales</taxon>
        <taxon>Paenibacillaceae</taxon>
        <taxon>Brevibacillus</taxon>
    </lineage>
</organism>
<accession>A0A1I3PK50</accession>
<dbReference type="SUPFAM" id="SSF53822">
    <property type="entry name" value="Periplasmic binding protein-like I"/>
    <property type="match status" value="1"/>
</dbReference>
<dbReference type="PANTHER" id="PTHR30146:SF148">
    <property type="entry name" value="HTH-TYPE TRANSCRIPTIONAL REPRESSOR PURR-RELATED"/>
    <property type="match status" value="1"/>
</dbReference>
<gene>
    <name evidence="6" type="ORF">SAMN05518846_102398</name>
</gene>
<dbReference type="SMART" id="SM00354">
    <property type="entry name" value="HTH_LACI"/>
    <property type="match status" value="1"/>
</dbReference>
<dbReference type="SUPFAM" id="SSF47413">
    <property type="entry name" value="lambda repressor-like DNA-binding domains"/>
    <property type="match status" value="1"/>
</dbReference>
<dbReference type="InterPro" id="IPR028082">
    <property type="entry name" value="Peripla_BP_I"/>
</dbReference>
<evidence type="ECO:0000256" key="3">
    <source>
        <dbReference type="ARBA" id="ARBA00023125"/>
    </source>
</evidence>
<evidence type="ECO:0000313" key="6">
    <source>
        <dbReference type="EMBL" id="SFJ21731.1"/>
    </source>
</evidence>
<evidence type="ECO:0000256" key="1">
    <source>
        <dbReference type="ARBA" id="ARBA00022491"/>
    </source>
</evidence>
<dbReference type="GO" id="GO:0003700">
    <property type="term" value="F:DNA-binding transcription factor activity"/>
    <property type="evidence" value="ECO:0007669"/>
    <property type="project" value="TreeGrafter"/>
</dbReference>
<dbReference type="PROSITE" id="PS50932">
    <property type="entry name" value="HTH_LACI_2"/>
    <property type="match status" value="1"/>
</dbReference>
<dbReference type="STRING" id="1884381.SAMN05518846_102398"/>
<dbReference type="Pfam" id="PF00532">
    <property type="entry name" value="Peripla_BP_1"/>
    <property type="match status" value="1"/>
</dbReference>
<feature type="domain" description="HTH lacI-type" evidence="5">
    <location>
        <begin position="4"/>
        <end position="59"/>
    </location>
</feature>
<dbReference type="InterPro" id="IPR001761">
    <property type="entry name" value="Peripla_BP/Lac1_sug-bd_dom"/>
</dbReference>
<protein>
    <submittedName>
        <fullName evidence="6">Transcriptional regulator, LacI family</fullName>
    </submittedName>
</protein>
<evidence type="ECO:0000256" key="4">
    <source>
        <dbReference type="ARBA" id="ARBA00023163"/>
    </source>
</evidence>
<keyword evidence="1" id="KW-0678">Repressor</keyword>
<evidence type="ECO:0000259" key="5">
    <source>
        <dbReference type="PROSITE" id="PS50932"/>
    </source>
</evidence>
<dbReference type="Gene3D" id="3.40.50.2300">
    <property type="match status" value="2"/>
</dbReference>
<keyword evidence="3" id="KW-0238">DNA-binding</keyword>
<keyword evidence="2" id="KW-0805">Transcription regulation</keyword>
<sequence>MKNITIADVAKHANVSKSTVSQYLNKRYDYMSEKTRKKIEETIKELNYQPNSVARSLKQKSTFTVGVVVANILHTFSTYIIRAIEDFFHEHDFQIIVCNADDEPEKERKYIEMLRAKQVDGILIFPTGGNLDLYEQMKDDEFPIVFMDRTIEHLGIDTVMLDNHLAARLAVDEFVRNGYSRIAIVTTSIIRNISPRVERIQGYRDALRSHGMEVNEAYIKTVDVGQISLALADLFQQTVPPQAILAGNDIVLVEVLKFMKENNKHIPKDVAVIGIDEVSFASFYTPSITTIAQPTKEMAKSAAERLLQQIRKEERPEELPIIQRFAPAMILRDSCAVK</sequence>
<dbReference type="Gene3D" id="1.10.260.40">
    <property type="entry name" value="lambda repressor-like DNA-binding domains"/>
    <property type="match status" value="1"/>
</dbReference>